<feature type="transmembrane region" description="Helical" evidence="7">
    <location>
        <begin position="254"/>
        <end position="273"/>
    </location>
</feature>
<dbReference type="AlphaFoldDB" id="A0A426U179"/>
<dbReference type="PANTHER" id="PTHR30589:SF0">
    <property type="entry name" value="PHOSPHATIDYLGLYCEROL--PROLIPOPROTEIN DIACYLGLYCERYL TRANSFERASE"/>
    <property type="match status" value="1"/>
</dbReference>
<dbReference type="GO" id="GO:0008961">
    <property type="term" value="F:phosphatidylglycerol-prolipoprotein diacylglyceryl transferase activity"/>
    <property type="evidence" value="ECO:0007669"/>
    <property type="project" value="UniProtKB-UniRule"/>
</dbReference>
<comment type="caution">
    <text evidence="8">The sequence shown here is derived from an EMBL/GenBank/DDBJ whole genome shotgun (WGS) entry which is preliminary data.</text>
</comment>
<keyword evidence="4 7" id="KW-0812">Transmembrane</keyword>
<feature type="binding site" evidence="7">
    <location>
        <position position="140"/>
    </location>
    <ligand>
        <name>a 1,2-diacyl-sn-glycero-3-phospho-(1'-sn-glycerol)</name>
        <dbReference type="ChEBI" id="CHEBI:64716"/>
    </ligand>
</feature>
<evidence type="ECO:0000256" key="4">
    <source>
        <dbReference type="ARBA" id="ARBA00022692"/>
    </source>
</evidence>
<evidence type="ECO:0000313" key="8">
    <source>
        <dbReference type="EMBL" id="RRR73102.1"/>
    </source>
</evidence>
<keyword evidence="8" id="KW-0449">Lipoprotein</keyword>
<dbReference type="UniPathway" id="UPA00664"/>
<dbReference type="GO" id="GO:0042158">
    <property type="term" value="P:lipoprotein biosynthetic process"/>
    <property type="evidence" value="ECO:0007669"/>
    <property type="project" value="UniProtKB-UniRule"/>
</dbReference>
<organism evidence="8 9">
    <name type="scientific">Candidatus Viridilinea halotolerans</name>
    <dbReference type="NCBI Taxonomy" id="2491704"/>
    <lineage>
        <taxon>Bacteria</taxon>
        <taxon>Bacillati</taxon>
        <taxon>Chloroflexota</taxon>
        <taxon>Chloroflexia</taxon>
        <taxon>Chloroflexales</taxon>
        <taxon>Chloroflexineae</taxon>
        <taxon>Oscillochloridaceae</taxon>
        <taxon>Candidatus Viridilinea</taxon>
    </lineage>
</organism>
<comment type="function">
    <text evidence="7">Catalyzes the transfer of the diacylglyceryl group from phosphatidylglycerol to the sulfhydryl group of the N-terminal cysteine of a prolipoprotein, the first step in the formation of mature lipoproteins.</text>
</comment>
<accession>A0A426U179</accession>
<dbReference type="PROSITE" id="PS01311">
    <property type="entry name" value="LGT"/>
    <property type="match status" value="1"/>
</dbReference>
<sequence length="290" mass="32737">MVLYPPDDPYLFNITLFGLPIAVRWYGALIMGGALIASYLASRRAVARGYKPDHVWDQLMLGLILGIAGARIYYVIFEWERFASNLWSIPNLTTGGLAIHGGFLGAVLSVVIYTRWHKLPFWDWIDVCIPGFLLGQAIGRWGNFFNQEAYGRPTDLAFGLQIDPAYRLPPYTDMQQYPLDTLFHATFLYESLWNFAGVALLLLADRRFGHGAPASKRWLRPGDLIFLYAIYYSAGRFWIEGLRLDSLYAGPLRMAQVISLIFIAAGAVALVVSHRRREAGRVKREAGREA</sequence>
<protein>
    <recommendedName>
        <fullName evidence="7">Phosphatidylglycerol--prolipoprotein diacylglyceryl transferase</fullName>
        <ecNumber evidence="7">2.5.1.145</ecNumber>
    </recommendedName>
</protein>
<keyword evidence="5 7" id="KW-1133">Transmembrane helix</keyword>
<feature type="transmembrane region" description="Helical" evidence="7">
    <location>
        <begin position="121"/>
        <end position="139"/>
    </location>
</feature>
<dbReference type="EMBL" id="RSAS01000357">
    <property type="protein sequence ID" value="RRR73102.1"/>
    <property type="molecule type" value="Genomic_DNA"/>
</dbReference>
<dbReference type="HAMAP" id="MF_01147">
    <property type="entry name" value="Lgt"/>
    <property type="match status" value="1"/>
</dbReference>
<feature type="transmembrane region" description="Helical" evidence="7">
    <location>
        <begin position="59"/>
        <end position="77"/>
    </location>
</feature>
<reference evidence="8 9" key="1">
    <citation type="submission" date="2018-12" db="EMBL/GenBank/DDBJ databases">
        <title>Genome Sequence of Candidatus Viridilinea halotolerans isolated from saline sulfide-rich spring.</title>
        <authorList>
            <person name="Grouzdev D.S."/>
            <person name="Burganskaya E.I."/>
            <person name="Krutkina M.S."/>
            <person name="Sukhacheva M.V."/>
            <person name="Gorlenko V.M."/>
        </authorList>
    </citation>
    <scope>NUCLEOTIDE SEQUENCE [LARGE SCALE GENOMIC DNA]</scope>
    <source>
        <strain evidence="8">Chok-6</strain>
    </source>
</reference>
<feature type="transmembrane region" description="Helical" evidence="7">
    <location>
        <begin position="97"/>
        <end position="114"/>
    </location>
</feature>
<evidence type="ECO:0000256" key="7">
    <source>
        <dbReference type="HAMAP-Rule" id="MF_01147"/>
    </source>
</evidence>
<feature type="transmembrane region" description="Helical" evidence="7">
    <location>
        <begin position="182"/>
        <end position="203"/>
    </location>
</feature>
<dbReference type="GO" id="GO:0005886">
    <property type="term" value="C:plasma membrane"/>
    <property type="evidence" value="ECO:0007669"/>
    <property type="project" value="UniProtKB-SubCell"/>
</dbReference>
<keyword evidence="2 7" id="KW-1003">Cell membrane</keyword>
<comment type="catalytic activity">
    <reaction evidence="7">
        <text>L-cysteinyl-[prolipoprotein] + a 1,2-diacyl-sn-glycero-3-phospho-(1'-sn-glycerol) = an S-1,2-diacyl-sn-glyceryl-L-cysteinyl-[prolipoprotein] + sn-glycerol 1-phosphate + H(+)</text>
        <dbReference type="Rhea" id="RHEA:56712"/>
        <dbReference type="Rhea" id="RHEA-COMP:14679"/>
        <dbReference type="Rhea" id="RHEA-COMP:14680"/>
        <dbReference type="ChEBI" id="CHEBI:15378"/>
        <dbReference type="ChEBI" id="CHEBI:29950"/>
        <dbReference type="ChEBI" id="CHEBI:57685"/>
        <dbReference type="ChEBI" id="CHEBI:64716"/>
        <dbReference type="ChEBI" id="CHEBI:140658"/>
        <dbReference type="EC" id="2.5.1.145"/>
    </reaction>
</comment>
<comment type="similarity">
    <text evidence="1 7">Belongs to the Lgt family.</text>
</comment>
<keyword evidence="6 7" id="KW-0472">Membrane</keyword>
<dbReference type="PANTHER" id="PTHR30589">
    <property type="entry name" value="PROLIPOPROTEIN DIACYLGLYCERYL TRANSFERASE"/>
    <property type="match status" value="1"/>
</dbReference>
<evidence type="ECO:0000256" key="3">
    <source>
        <dbReference type="ARBA" id="ARBA00022679"/>
    </source>
</evidence>
<evidence type="ECO:0000256" key="1">
    <source>
        <dbReference type="ARBA" id="ARBA00007150"/>
    </source>
</evidence>
<evidence type="ECO:0000256" key="2">
    <source>
        <dbReference type="ARBA" id="ARBA00022475"/>
    </source>
</evidence>
<comment type="subcellular location">
    <subcellularLocation>
        <location evidence="7">Cell membrane</location>
        <topology evidence="7">Multi-pass membrane protein</topology>
    </subcellularLocation>
</comment>
<name>A0A426U179_9CHLR</name>
<proteinExistence type="inferred from homology"/>
<comment type="pathway">
    <text evidence="7">Protein modification; lipoprotein biosynthesis (diacylglyceryl transfer).</text>
</comment>
<feature type="transmembrane region" description="Helical" evidence="7">
    <location>
        <begin position="12"/>
        <end position="38"/>
    </location>
</feature>
<evidence type="ECO:0000256" key="5">
    <source>
        <dbReference type="ARBA" id="ARBA00022989"/>
    </source>
</evidence>
<keyword evidence="3 7" id="KW-0808">Transferase</keyword>
<dbReference type="Pfam" id="PF01790">
    <property type="entry name" value="LGT"/>
    <property type="match status" value="1"/>
</dbReference>
<dbReference type="Proteomes" id="UP000280307">
    <property type="component" value="Unassembled WGS sequence"/>
</dbReference>
<evidence type="ECO:0000256" key="6">
    <source>
        <dbReference type="ARBA" id="ARBA00023136"/>
    </source>
</evidence>
<gene>
    <name evidence="7" type="primary">lgt</name>
    <name evidence="8" type="ORF">EI684_09360</name>
</gene>
<dbReference type="EC" id="2.5.1.145" evidence="7"/>
<evidence type="ECO:0000313" key="9">
    <source>
        <dbReference type="Proteomes" id="UP000280307"/>
    </source>
</evidence>
<feature type="transmembrane region" description="Helical" evidence="7">
    <location>
        <begin position="224"/>
        <end position="242"/>
    </location>
</feature>
<dbReference type="NCBIfam" id="TIGR00544">
    <property type="entry name" value="lgt"/>
    <property type="match status" value="1"/>
</dbReference>
<dbReference type="InterPro" id="IPR001640">
    <property type="entry name" value="Lgt"/>
</dbReference>
<keyword evidence="8" id="KW-0328">Glycosyltransferase</keyword>